<evidence type="ECO:0000256" key="5">
    <source>
        <dbReference type="ARBA" id="ARBA00022989"/>
    </source>
</evidence>
<dbReference type="SUPFAM" id="SSF161098">
    <property type="entry name" value="MetI-like"/>
    <property type="match status" value="1"/>
</dbReference>
<dbReference type="InterPro" id="IPR010419">
    <property type="entry name" value="CO_DH_gsu"/>
</dbReference>
<dbReference type="Proteomes" id="UP000294692">
    <property type="component" value="Unassembled WGS sequence"/>
</dbReference>
<accession>A0A4V2VSN6</accession>
<comment type="caution">
    <text evidence="10">The sequence shown here is derived from an EMBL/GenBank/DDBJ whole genome shotgun (WGS) entry which is preliminary data.</text>
</comment>
<dbReference type="GO" id="GO:0005886">
    <property type="term" value="C:plasma membrane"/>
    <property type="evidence" value="ECO:0007669"/>
    <property type="project" value="UniProtKB-SubCell"/>
</dbReference>
<comment type="similarity">
    <text evidence="7">Belongs to the binding-protein-dependent transport system permease family.</text>
</comment>
<feature type="domain" description="ABC transmembrane type-1" evidence="9">
    <location>
        <begin position="245"/>
        <end position="425"/>
    </location>
</feature>
<dbReference type="Gene3D" id="1.10.3720.10">
    <property type="entry name" value="MetI-like"/>
    <property type="match status" value="1"/>
</dbReference>
<feature type="transmembrane region" description="Helical" evidence="7">
    <location>
        <begin position="196"/>
        <end position="217"/>
    </location>
</feature>
<dbReference type="CDD" id="cd06261">
    <property type="entry name" value="TM_PBP2"/>
    <property type="match status" value="1"/>
</dbReference>
<keyword evidence="6 7" id="KW-0472">Membrane</keyword>
<evidence type="ECO:0000256" key="4">
    <source>
        <dbReference type="ARBA" id="ARBA00022692"/>
    </source>
</evidence>
<feature type="transmembrane region" description="Helical" evidence="7">
    <location>
        <begin position="363"/>
        <end position="385"/>
    </location>
</feature>
<dbReference type="PANTHER" id="PTHR30151">
    <property type="entry name" value="ALKANE SULFONATE ABC TRANSPORTER-RELATED, MEMBRANE SUBUNIT"/>
    <property type="match status" value="1"/>
</dbReference>
<feature type="transmembrane region" description="Helical" evidence="7">
    <location>
        <begin position="249"/>
        <end position="272"/>
    </location>
</feature>
<keyword evidence="4 7" id="KW-0812">Transmembrane</keyword>
<feature type="transmembrane region" description="Helical" evidence="7">
    <location>
        <begin position="311"/>
        <end position="330"/>
    </location>
</feature>
<dbReference type="Gene3D" id="3.30.530.20">
    <property type="match status" value="1"/>
</dbReference>
<dbReference type="PANTHER" id="PTHR30151:SF20">
    <property type="entry name" value="ABC TRANSPORTER PERMEASE PROTEIN HI_0355-RELATED"/>
    <property type="match status" value="1"/>
</dbReference>
<protein>
    <submittedName>
        <fullName evidence="10">ABC-type nitrate/sulfonate/bicarbonate transport system permease component</fullName>
    </submittedName>
</protein>
<keyword evidence="5 7" id="KW-1133">Transmembrane helix</keyword>
<dbReference type="AlphaFoldDB" id="A0A4V2VSN6"/>
<gene>
    <name evidence="10" type="ORF">EV686_101562</name>
</gene>
<evidence type="ECO:0000313" key="10">
    <source>
        <dbReference type="EMBL" id="TCV03100.1"/>
    </source>
</evidence>
<feature type="transmembrane region" description="Helical" evidence="7">
    <location>
        <begin position="284"/>
        <end position="305"/>
    </location>
</feature>
<evidence type="ECO:0000256" key="8">
    <source>
        <dbReference type="SAM" id="MobiDB-lite"/>
    </source>
</evidence>
<evidence type="ECO:0000256" key="1">
    <source>
        <dbReference type="ARBA" id="ARBA00004651"/>
    </source>
</evidence>
<evidence type="ECO:0000313" key="11">
    <source>
        <dbReference type="Proteomes" id="UP000294692"/>
    </source>
</evidence>
<dbReference type="SUPFAM" id="SSF55961">
    <property type="entry name" value="Bet v1-like"/>
    <property type="match status" value="1"/>
</dbReference>
<dbReference type="EMBL" id="SMBX01000001">
    <property type="protein sequence ID" value="TCV03100.1"/>
    <property type="molecule type" value="Genomic_DNA"/>
</dbReference>
<dbReference type="RefSeq" id="WP_165972473.1">
    <property type="nucleotide sequence ID" value="NZ_JBHRVM010000001.1"/>
</dbReference>
<organism evidence="10 11">
    <name type="scientific">Paracandidimonas soli</name>
    <dbReference type="NCBI Taxonomy" id="1917182"/>
    <lineage>
        <taxon>Bacteria</taxon>
        <taxon>Pseudomonadati</taxon>
        <taxon>Pseudomonadota</taxon>
        <taxon>Betaproteobacteria</taxon>
        <taxon>Burkholderiales</taxon>
        <taxon>Alcaligenaceae</taxon>
        <taxon>Paracandidimonas</taxon>
    </lineage>
</organism>
<keyword evidence="2 7" id="KW-0813">Transport</keyword>
<feature type="transmembrane region" description="Helical" evidence="7">
    <location>
        <begin position="405"/>
        <end position="428"/>
    </location>
</feature>
<reference evidence="10 11" key="1">
    <citation type="submission" date="2019-03" db="EMBL/GenBank/DDBJ databases">
        <title>Genomic Encyclopedia of Type Strains, Phase IV (KMG-IV): sequencing the most valuable type-strain genomes for metagenomic binning, comparative biology and taxonomic classification.</title>
        <authorList>
            <person name="Goeker M."/>
        </authorList>
    </citation>
    <scope>NUCLEOTIDE SEQUENCE [LARGE SCALE GENOMIC DNA]</scope>
    <source>
        <strain evidence="10 11">DSM 100048</strain>
    </source>
</reference>
<comment type="subcellular location">
    <subcellularLocation>
        <location evidence="1 7">Cell membrane</location>
        <topology evidence="1 7">Multi-pass membrane protein</topology>
    </subcellularLocation>
</comment>
<dbReference type="GO" id="GO:0055085">
    <property type="term" value="P:transmembrane transport"/>
    <property type="evidence" value="ECO:0007669"/>
    <property type="project" value="InterPro"/>
</dbReference>
<feature type="region of interest" description="Disordered" evidence="8">
    <location>
        <begin position="68"/>
        <end position="91"/>
    </location>
</feature>
<evidence type="ECO:0000256" key="6">
    <source>
        <dbReference type="ARBA" id="ARBA00023136"/>
    </source>
</evidence>
<evidence type="ECO:0000256" key="3">
    <source>
        <dbReference type="ARBA" id="ARBA00022475"/>
    </source>
</evidence>
<dbReference type="InterPro" id="IPR023393">
    <property type="entry name" value="START-like_dom_sf"/>
</dbReference>
<evidence type="ECO:0000256" key="7">
    <source>
        <dbReference type="RuleBase" id="RU363032"/>
    </source>
</evidence>
<dbReference type="CDD" id="cd07823">
    <property type="entry name" value="SRPBCC_5"/>
    <property type="match status" value="1"/>
</dbReference>
<name>A0A4V2VSN6_9BURK</name>
<dbReference type="Pfam" id="PF00528">
    <property type="entry name" value="BPD_transp_1"/>
    <property type="match status" value="1"/>
</dbReference>
<dbReference type="InterPro" id="IPR035906">
    <property type="entry name" value="MetI-like_sf"/>
</dbReference>
<evidence type="ECO:0000256" key="2">
    <source>
        <dbReference type="ARBA" id="ARBA00022448"/>
    </source>
</evidence>
<proteinExistence type="inferred from homology"/>
<dbReference type="PROSITE" id="PS50928">
    <property type="entry name" value="ABC_TM1"/>
    <property type="match status" value="1"/>
</dbReference>
<keyword evidence="11" id="KW-1185">Reference proteome</keyword>
<dbReference type="InterPro" id="IPR000515">
    <property type="entry name" value="MetI-like"/>
</dbReference>
<keyword evidence="3" id="KW-1003">Cell membrane</keyword>
<dbReference type="Pfam" id="PF06240">
    <property type="entry name" value="COXG"/>
    <property type="match status" value="1"/>
</dbReference>
<sequence>MEISQEFSLTAKPADVWTALKDIRLVASCLPGAEVLETNEDGTSAKGRLSMRLGPISVGFDGQATITRDDESMQASLDGKGVDPKSSSRAQMKMQYRVVPESEGSRMIINAQIALSGMLAQFSKGQIVQDIAAQLTGVFASRLQAALEPKHEASEGAGTAAPASAAAIPDAPALNPMSLLLPVLGQRLRQLMSGDIVLPVAFALLCLLIWEGVTRYFQISPVLLPAPSAVWDRMMETMPLLLHHAYPTVWESVVGFIIATFLGVALAALLSASRLMRSMLYPNVVFFQLIPKIALAPLFIVWLGIGYESRLTFSVFISFFPIVIAALAGLDNVDKSLLRLCRALTASSWQTFVSVRFPHAIPYIFSGMKIATTFAIIGVIVGEFITSQEGLGYLILFASAQADTALILASITVLCIFGLAFYGLVVILEKVARAKFGA</sequence>
<evidence type="ECO:0000259" key="9">
    <source>
        <dbReference type="PROSITE" id="PS50928"/>
    </source>
</evidence>